<reference evidence="3" key="3">
    <citation type="submission" date="2023-09" db="EMBL/GenBank/DDBJ databases">
        <authorList>
            <person name="Schober I."/>
            <person name="Bunk B."/>
        </authorList>
    </citation>
    <scope>NUCLEOTIDE SEQUENCE</scope>
    <source>
        <strain evidence="3">DSM 103800</strain>
    </source>
</reference>
<organism evidence="2 4">
    <name type="scientific">Roseomonas gilardii</name>
    <dbReference type="NCBI Taxonomy" id="257708"/>
    <lineage>
        <taxon>Bacteria</taxon>
        <taxon>Pseudomonadati</taxon>
        <taxon>Pseudomonadota</taxon>
        <taxon>Alphaproteobacteria</taxon>
        <taxon>Acetobacterales</taxon>
        <taxon>Roseomonadaceae</taxon>
        <taxon>Roseomonas</taxon>
    </lineage>
</organism>
<dbReference type="EMBL" id="CP015583">
    <property type="protein sequence ID" value="APT56694.1"/>
    <property type="molecule type" value="Genomic_DNA"/>
</dbReference>
<dbReference type="RefSeq" id="WP_075797625.1">
    <property type="nucleotide sequence ID" value="NZ_CP015583.1"/>
</dbReference>
<evidence type="ECO:0000313" key="2">
    <source>
        <dbReference type="EMBL" id="APT56694.1"/>
    </source>
</evidence>
<feature type="region of interest" description="Disordered" evidence="1">
    <location>
        <begin position="1"/>
        <end position="73"/>
    </location>
</feature>
<dbReference type="AlphaFoldDB" id="A0A1L7AD26"/>
<dbReference type="Proteomes" id="UP000185494">
    <property type="component" value="Chromosome 1"/>
</dbReference>
<dbReference type="KEGG" id="rgi:RGI145_05805"/>
<evidence type="ECO:0000313" key="3">
    <source>
        <dbReference type="EMBL" id="MDT8329496.1"/>
    </source>
</evidence>
<dbReference type="Proteomes" id="UP001258945">
    <property type="component" value="Unassembled WGS sequence"/>
</dbReference>
<evidence type="ECO:0000313" key="5">
    <source>
        <dbReference type="Proteomes" id="UP001258945"/>
    </source>
</evidence>
<reference evidence="2 4" key="1">
    <citation type="submission" date="2016-05" db="EMBL/GenBank/DDBJ databases">
        <title>Complete Genome and Methylome Analysis of Psychrotrophic Bacterial Isolates from Antarctic Lake Untersee.</title>
        <authorList>
            <person name="Fomenkov A."/>
            <person name="Akimov V.N."/>
            <person name="Vasilyeva L.V."/>
            <person name="Andersen D."/>
            <person name="Vincze T."/>
            <person name="Roberts R.J."/>
        </authorList>
    </citation>
    <scope>NUCLEOTIDE SEQUENCE [LARGE SCALE GENOMIC DNA]</scope>
    <source>
        <strain evidence="2 4">U14-5</strain>
    </source>
</reference>
<reference evidence="3 5" key="2">
    <citation type="journal article" date="2019" name="Microb. Pathog.">
        <title>Comparison of VITEK 2, MALDI-TOF MS, 16S rRNA gene sequencing, and whole-genome sequencing for identification of Roseomonas mucosa.</title>
        <authorList>
            <person name="Rudolph W.W."/>
            <person name="Gunzer F."/>
            <person name="Trauth M."/>
            <person name="Bunk B."/>
            <person name="Bigge R."/>
            <person name="Schrottner P."/>
        </authorList>
    </citation>
    <scope>NUCLEOTIDE SEQUENCE [LARGE SCALE GENOMIC DNA]</scope>
    <source>
        <strain evidence="3 5">DSM 103800</strain>
    </source>
</reference>
<sequence length="73" mass="8469">MNNPKKPVDQSEDWEHARRQNERSWGDDPNLPNEGQDQSDRQKQERTDEDYGTGKEGADPHRDEPGRSPEKPV</sequence>
<feature type="compositionally biased region" description="Basic and acidic residues" evidence="1">
    <location>
        <begin position="1"/>
        <end position="26"/>
    </location>
</feature>
<gene>
    <name evidence="2" type="ORF">RGI145_05805</name>
    <name evidence="3" type="ORF">RQ831_00435</name>
</gene>
<name>A0A1L7AD26_9PROT</name>
<dbReference type="STRING" id="257708.RGI145_05805"/>
<protein>
    <submittedName>
        <fullName evidence="2">Uncharacterized protein</fullName>
    </submittedName>
</protein>
<keyword evidence="5" id="KW-1185">Reference proteome</keyword>
<dbReference type="EMBL" id="JAVVDO010000001">
    <property type="protein sequence ID" value="MDT8329496.1"/>
    <property type="molecule type" value="Genomic_DNA"/>
</dbReference>
<accession>A0A1L7AD26</accession>
<proteinExistence type="predicted"/>
<evidence type="ECO:0000313" key="4">
    <source>
        <dbReference type="Proteomes" id="UP000185494"/>
    </source>
</evidence>
<feature type="compositionally biased region" description="Basic and acidic residues" evidence="1">
    <location>
        <begin position="52"/>
        <end position="73"/>
    </location>
</feature>
<evidence type="ECO:0000256" key="1">
    <source>
        <dbReference type="SAM" id="MobiDB-lite"/>
    </source>
</evidence>